<dbReference type="PROSITE" id="PS51257">
    <property type="entry name" value="PROKAR_LIPOPROTEIN"/>
    <property type="match status" value="1"/>
</dbReference>
<dbReference type="AlphaFoldDB" id="A0ABD6C4W4"/>
<evidence type="ECO:0000313" key="2">
    <source>
        <dbReference type="Proteomes" id="UP001597185"/>
    </source>
</evidence>
<keyword evidence="2" id="KW-1185">Reference proteome</keyword>
<accession>A0ABD6C4W4</accession>
<proteinExistence type="predicted"/>
<dbReference type="RefSeq" id="WP_256419331.1">
    <property type="nucleotide sequence ID" value="NZ_JANHDL010000015.1"/>
</dbReference>
<comment type="caution">
    <text evidence="1">The sequence shown here is derived from an EMBL/GenBank/DDBJ whole genome shotgun (WGS) entry which is preliminary data.</text>
</comment>
<sequence length="187" mass="20606">MKRRSFLLGSTGIAGLSGCLGIQSGNESGNIRPEGNPTDAPNEFVCESSEFNRHLKPYDSDNLRWGDTDEESLRVDGLSFNYGETAEISLHANERGTSDSFNFEIYTENGWRDVRGVVDDSKIGYTDELVNGGFTWELELTEEGIISASNDTIPLEVCPDLVSGRYRFIFWGLIGDGSVAVSFDIDV</sequence>
<dbReference type="EMBL" id="JBHUDB010000032">
    <property type="protein sequence ID" value="MFD1572489.1"/>
    <property type="molecule type" value="Genomic_DNA"/>
</dbReference>
<organism evidence="1 2">
    <name type="scientific">Halorubrum laminariae</name>
    <dbReference type="NCBI Taxonomy" id="1433523"/>
    <lineage>
        <taxon>Archaea</taxon>
        <taxon>Methanobacteriati</taxon>
        <taxon>Methanobacteriota</taxon>
        <taxon>Stenosarchaea group</taxon>
        <taxon>Halobacteria</taxon>
        <taxon>Halobacteriales</taxon>
        <taxon>Haloferacaceae</taxon>
        <taxon>Halorubrum</taxon>
    </lineage>
</organism>
<evidence type="ECO:0000313" key="1">
    <source>
        <dbReference type="EMBL" id="MFD1572489.1"/>
    </source>
</evidence>
<dbReference type="Proteomes" id="UP001597185">
    <property type="component" value="Unassembled WGS sequence"/>
</dbReference>
<gene>
    <name evidence="1" type="ORF">ACFR9T_18260</name>
</gene>
<reference evidence="1 2" key="1">
    <citation type="journal article" date="2019" name="Int. J. Syst. Evol. Microbiol.">
        <title>The Global Catalogue of Microorganisms (GCM) 10K type strain sequencing project: providing services to taxonomists for standard genome sequencing and annotation.</title>
        <authorList>
            <consortium name="The Broad Institute Genomics Platform"/>
            <consortium name="The Broad Institute Genome Sequencing Center for Infectious Disease"/>
            <person name="Wu L."/>
            <person name="Ma J."/>
        </authorList>
    </citation>
    <scope>NUCLEOTIDE SEQUENCE [LARGE SCALE GENOMIC DNA]</scope>
    <source>
        <strain evidence="1 2">CGMCC 1.12689</strain>
    </source>
</reference>
<protein>
    <submittedName>
        <fullName evidence="1">Uncharacterized protein</fullName>
    </submittedName>
</protein>
<name>A0ABD6C4W4_9EURY</name>